<name>A0ABD3BAI8_9LAMI</name>
<dbReference type="EMBL" id="JAVIJP010000107">
    <property type="protein sequence ID" value="KAL3614375.1"/>
    <property type="molecule type" value="Genomic_DNA"/>
</dbReference>
<evidence type="ECO:0000313" key="2">
    <source>
        <dbReference type="Proteomes" id="UP001632038"/>
    </source>
</evidence>
<organism evidence="1 2">
    <name type="scientific">Castilleja foliolosa</name>
    <dbReference type="NCBI Taxonomy" id="1961234"/>
    <lineage>
        <taxon>Eukaryota</taxon>
        <taxon>Viridiplantae</taxon>
        <taxon>Streptophyta</taxon>
        <taxon>Embryophyta</taxon>
        <taxon>Tracheophyta</taxon>
        <taxon>Spermatophyta</taxon>
        <taxon>Magnoliopsida</taxon>
        <taxon>eudicotyledons</taxon>
        <taxon>Gunneridae</taxon>
        <taxon>Pentapetalae</taxon>
        <taxon>asterids</taxon>
        <taxon>lamiids</taxon>
        <taxon>Lamiales</taxon>
        <taxon>Orobanchaceae</taxon>
        <taxon>Pedicularideae</taxon>
        <taxon>Castillejinae</taxon>
        <taxon>Castilleja</taxon>
    </lineage>
</organism>
<reference evidence="2" key="1">
    <citation type="journal article" date="2024" name="IScience">
        <title>Strigolactones Initiate the Formation of Haustorium-like Structures in Castilleja.</title>
        <authorList>
            <person name="Buerger M."/>
            <person name="Peterson D."/>
            <person name="Chory J."/>
        </authorList>
    </citation>
    <scope>NUCLEOTIDE SEQUENCE [LARGE SCALE GENOMIC DNA]</scope>
</reference>
<keyword evidence="2" id="KW-1185">Reference proteome</keyword>
<sequence>MAATTVTPHFQLLSSCCRTLTPYSFINLNACTTAVLLRRRRTTAPLLIREG</sequence>
<protein>
    <submittedName>
        <fullName evidence="1">Uncharacterized protein</fullName>
    </submittedName>
</protein>
<dbReference type="Proteomes" id="UP001632038">
    <property type="component" value="Unassembled WGS sequence"/>
</dbReference>
<proteinExistence type="predicted"/>
<dbReference type="AlphaFoldDB" id="A0ABD3BAI8"/>
<gene>
    <name evidence="1" type="ORF">CASFOL_042449</name>
</gene>
<evidence type="ECO:0000313" key="1">
    <source>
        <dbReference type="EMBL" id="KAL3614375.1"/>
    </source>
</evidence>
<comment type="caution">
    <text evidence="1">The sequence shown here is derived from an EMBL/GenBank/DDBJ whole genome shotgun (WGS) entry which is preliminary data.</text>
</comment>
<accession>A0ABD3BAI8</accession>